<dbReference type="PANTHER" id="PTHR33392:SF6">
    <property type="entry name" value="POLYISOPRENYL-TEICHOIC ACID--PEPTIDOGLYCAN TEICHOIC ACID TRANSFERASE TAGU"/>
    <property type="match status" value="1"/>
</dbReference>
<accession>A0A2H0X0A5</accession>
<proteinExistence type="inferred from homology"/>
<dbReference type="Proteomes" id="UP000229574">
    <property type="component" value="Unassembled WGS sequence"/>
</dbReference>
<dbReference type="EMBL" id="PEYY01000005">
    <property type="protein sequence ID" value="PIS18281.1"/>
    <property type="molecule type" value="Genomic_DNA"/>
</dbReference>
<keyword evidence="2" id="KW-0472">Membrane</keyword>
<comment type="similarity">
    <text evidence="1">Belongs to the LytR/CpsA/Psr (LCP) family.</text>
</comment>
<evidence type="ECO:0000256" key="2">
    <source>
        <dbReference type="SAM" id="Phobius"/>
    </source>
</evidence>
<dbReference type="InterPro" id="IPR050922">
    <property type="entry name" value="LytR/CpsA/Psr_CW_biosynth"/>
</dbReference>
<evidence type="ECO:0000259" key="3">
    <source>
        <dbReference type="Pfam" id="PF03816"/>
    </source>
</evidence>
<evidence type="ECO:0000256" key="1">
    <source>
        <dbReference type="ARBA" id="ARBA00006068"/>
    </source>
</evidence>
<sequence length="319" mass="34791">MKLSVKHIFGALAVTLLLGMGVWYLKNRTAQNIISGVVASPIDTLQNDAGRTNIVILGIGGEGHEGGDLTDSMLFVSLDLIGNTATMLGIPRDIWVPSIAAKINTAYHYGQKDLVKTAVSEILGERVHYVITLDFSGFVKAIDIVGGVDVEVERSFDDYEYPIAGLENAEPVSARFEYIHFDAGLTHMDGATALKFARSRHAVGEEGTDFARATRQEKIILAFRNQVFSSSTLFNSNMIGQLKDNLTSSVDTDLTGAEEGSLLKLFISLGNKDNVSSFTLTNYLFTPKSTKEYGGQWVLVPTPSLEDLQSYVKTNLVKQ</sequence>
<keyword evidence="2" id="KW-1133">Transmembrane helix</keyword>
<reference evidence="5" key="1">
    <citation type="submission" date="2017-09" db="EMBL/GenBank/DDBJ databases">
        <title>Depth-based differentiation of microbial function through sediment-hosted aquifers and enrichment of novel symbionts in the deep terrestrial subsurface.</title>
        <authorList>
            <person name="Probst A.J."/>
            <person name="Ladd B."/>
            <person name="Jarett J.K."/>
            <person name="Geller-Mcgrath D.E."/>
            <person name="Sieber C.M.K."/>
            <person name="Emerson J.B."/>
            <person name="Anantharaman K."/>
            <person name="Thomas B.C."/>
            <person name="Malmstrom R."/>
            <person name="Stieglmeier M."/>
            <person name="Klingl A."/>
            <person name="Woyke T."/>
            <person name="Ryan C.M."/>
            <person name="Banfield J.F."/>
        </authorList>
    </citation>
    <scope>NUCLEOTIDE SEQUENCE [LARGE SCALE GENOMIC DNA]</scope>
</reference>
<dbReference type="InterPro" id="IPR004474">
    <property type="entry name" value="LytR_CpsA_psr"/>
</dbReference>
<gene>
    <name evidence="4" type="ORF">COT54_00145</name>
</gene>
<organism evidence="4 5">
    <name type="scientific">Candidatus Collierbacteria bacterium CG09_land_8_20_14_0_10_46_12</name>
    <dbReference type="NCBI Taxonomy" id="1974533"/>
    <lineage>
        <taxon>Bacteria</taxon>
        <taxon>Candidatus Collieribacteriota</taxon>
    </lineage>
</organism>
<dbReference type="Pfam" id="PF03816">
    <property type="entry name" value="LytR_cpsA_psr"/>
    <property type="match status" value="1"/>
</dbReference>
<name>A0A2H0X0A5_9BACT</name>
<dbReference type="NCBIfam" id="TIGR00350">
    <property type="entry name" value="lytR_cpsA_psr"/>
    <property type="match status" value="1"/>
</dbReference>
<feature type="domain" description="Cell envelope-related transcriptional attenuator" evidence="3">
    <location>
        <begin position="70"/>
        <end position="226"/>
    </location>
</feature>
<dbReference type="Gene3D" id="3.40.630.190">
    <property type="entry name" value="LCP protein"/>
    <property type="match status" value="1"/>
</dbReference>
<evidence type="ECO:0000313" key="5">
    <source>
        <dbReference type="Proteomes" id="UP000229574"/>
    </source>
</evidence>
<keyword evidence="2" id="KW-0812">Transmembrane</keyword>
<comment type="caution">
    <text evidence="4">The sequence shown here is derived from an EMBL/GenBank/DDBJ whole genome shotgun (WGS) entry which is preliminary data.</text>
</comment>
<dbReference type="AlphaFoldDB" id="A0A2H0X0A5"/>
<evidence type="ECO:0000313" key="4">
    <source>
        <dbReference type="EMBL" id="PIS18281.1"/>
    </source>
</evidence>
<dbReference type="PANTHER" id="PTHR33392">
    <property type="entry name" value="POLYISOPRENYL-TEICHOIC ACID--PEPTIDOGLYCAN TEICHOIC ACID TRANSFERASE TAGU"/>
    <property type="match status" value="1"/>
</dbReference>
<feature type="transmembrane region" description="Helical" evidence="2">
    <location>
        <begin position="7"/>
        <end position="25"/>
    </location>
</feature>
<protein>
    <recommendedName>
        <fullName evidence="3">Cell envelope-related transcriptional attenuator domain-containing protein</fullName>
    </recommendedName>
</protein>